<proteinExistence type="predicted"/>
<protein>
    <submittedName>
        <fullName evidence="1">Uncharacterized protein</fullName>
    </submittedName>
</protein>
<sequence>MVFINVKAHESVISWGDEMVTYVGVIKTSILKASGVHVIKQERSTEDIQFAGLECSFGVHVGVQIVVSVVTKKTNLLVFEKLNAIGL</sequence>
<name>A0A0B2SV20_GLYSO</name>
<accession>A0A0B2SV20</accession>
<dbReference type="AlphaFoldDB" id="A0A0B2SV20"/>
<organism evidence="1">
    <name type="scientific">Glycine soja</name>
    <name type="common">Wild soybean</name>
    <dbReference type="NCBI Taxonomy" id="3848"/>
    <lineage>
        <taxon>Eukaryota</taxon>
        <taxon>Viridiplantae</taxon>
        <taxon>Streptophyta</taxon>
        <taxon>Embryophyta</taxon>
        <taxon>Tracheophyta</taxon>
        <taxon>Spermatophyta</taxon>
        <taxon>Magnoliopsida</taxon>
        <taxon>eudicotyledons</taxon>
        <taxon>Gunneridae</taxon>
        <taxon>Pentapetalae</taxon>
        <taxon>rosids</taxon>
        <taxon>fabids</taxon>
        <taxon>Fabales</taxon>
        <taxon>Fabaceae</taxon>
        <taxon>Papilionoideae</taxon>
        <taxon>50 kb inversion clade</taxon>
        <taxon>NPAAA clade</taxon>
        <taxon>indigoferoid/millettioid clade</taxon>
        <taxon>Phaseoleae</taxon>
        <taxon>Glycine</taxon>
        <taxon>Glycine subgen. Soja</taxon>
    </lineage>
</organism>
<dbReference type="EMBL" id="KN639690">
    <property type="protein sequence ID" value="KHN48379.1"/>
    <property type="molecule type" value="Genomic_DNA"/>
</dbReference>
<evidence type="ECO:0000313" key="1">
    <source>
        <dbReference type="EMBL" id="KHN48379.1"/>
    </source>
</evidence>
<gene>
    <name evidence="1" type="ORF">glysoja_045444</name>
</gene>
<dbReference type="Proteomes" id="UP000053555">
    <property type="component" value="Unassembled WGS sequence"/>
</dbReference>
<reference evidence="1" key="1">
    <citation type="submission" date="2014-07" db="EMBL/GenBank/DDBJ databases">
        <title>Identification of a novel salt tolerance gene in wild soybean by whole-genome sequencing.</title>
        <authorList>
            <person name="Lam H.-M."/>
            <person name="Qi X."/>
            <person name="Li M.-W."/>
            <person name="Liu X."/>
            <person name="Xie M."/>
            <person name="Ni M."/>
            <person name="Xu X."/>
        </authorList>
    </citation>
    <scope>NUCLEOTIDE SEQUENCE [LARGE SCALE GENOMIC DNA]</scope>
    <source>
        <tissue evidence="1">Root</tissue>
    </source>
</reference>